<dbReference type="Pfam" id="PF17823">
    <property type="entry name" value="DUF5585"/>
    <property type="match status" value="1"/>
</dbReference>
<feature type="region of interest" description="Disordered" evidence="1">
    <location>
        <begin position="31"/>
        <end position="55"/>
    </location>
</feature>
<proteinExistence type="predicted"/>
<keyword evidence="2" id="KW-1133">Transmembrane helix</keyword>
<evidence type="ECO:0000313" key="4">
    <source>
        <dbReference type="Proteomes" id="UP001181693"/>
    </source>
</evidence>
<keyword evidence="4" id="KW-1185">Reference proteome</keyword>
<feature type="transmembrane region" description="Helical" evidence="2">
    <location>
        <begin position="396"/>
        <end position="417"/>
    </location>
</feature>
<dbReference type="EMBL" id="DYDO01000010">
    <property type="protein sequence ID" value="DBA17142.1"/>
    <property type="molecule type" value="Genomic_DNA"/>
</dbReference>
<organism evidence="3 4">
    <name type="scientific">Pyxicephalus adspersus</name>
    <name type="common">African bullfrog</name>
    <dbReference type="NCBI Taxonomy" id="30357"/>
    <lineage>
        <taxon>Eukaryota</taxon>
        <taxon>Metazoa</taxon>
        <taxon>Chordata</taxon>
        <taxon>Craniata</taxon>
        <taxon>Vertebrata</taxon>
        <taxon>Euteleostomi</taxon>
        <taxon>Amphibia</taxon>
        <taxon>Batrachia</taxon>
        <taxon>Anura</taxon>
        <taxon>Neobatrachia</taxon>
        <taxon>Ranoidea</taxon>
        <taxon>Pyxicephalidae</taxon>
        <taxon>Pyxicephalinae</taxon>
        <taxon>Pyxicephalus</taxon>
    </lineage>
</organism>
<feature type="region of interest" description="Disordered" evidence="1">
    <location>
        <begin position="237"/>
        <end position="284"/>
    </location>
</feature>
<sequence>MISLQHRTLTAVFSRIQEQFALQALEQSTDVNPLKKRRRRNAPKPGSARRKKRTEAITTPTIIKIVSPPKFILEQTTEPIKMFSEMITATTTKEMTATSPPSTRISLPKTSTDSVDVIVKTSVQHPVAATETNPTTFKIPILSTSSNIQLINSTTSTIQSFNKLENTTANISLISYVPDVIIPNPSASNESTNKTTKQMTSAAPEFMSSATTLPETTGQRNKSSTTVVAETTVKTTSPLQPLPSTITPEKVSPTTESATAKTSARVPSTTSTTSAPPTASTPPTTQILYSLTTVTQNPIHTVSPSLKTNPTTFTRLRTSVVPKIQDTSKTASENMPGVISSTAFMSTTSKLIGAVSTEPTSIVSSQSIKGVDETDEAHDVFNVAEEVAERIQNTSILLAVLMLGILFFLAVIVLLLVQAYESYKKKDYTQVDYLLNGMYADSEM</sequence>
<evidence type="ECO:0000256" key="1">
    <source>
        <dbReference type="SAM" id="MobiDB-lite"/>
    </source>
</evidence>
<feature type="compositionally biased region" description="Basic residues" evidence="1">
    <location>
        <begin position="34"/>
        <end position="53"/>
    </location>
</feature>
<comment type="caution">
    <text evidence="3">The sequence shown here is derived from an EMBL/GenBank/DDBJ whole genome shotgun (WGS) entry which is preliminary data.</text>
</comment>
<name>A0AAV2ZT80_PYXAD</name>
<reference evidence="3" key="1">
    <citation type="thesis" date="2020" institute="ProQuest LLC" country="789 East Eisenhower Parkway, Ann Arbor, MI, USA">
        <title>Comparative Genomics and Chromosome Evolution.</title>
        <authorList>
            <person name="Mudd A.B."/>
        </authorList>
    </citation>
    <scope>NUCLEOTIDE SEQUENCE</scope>
    <source>
        <strain evidence="3">1538</strain>
        <tissue evidence="3">Blood</tissue>
    </source>
</reference>
<dbReference type="Proteomes" id="UP001181693">
    <property type="component" value="Unassembled WGS sequence"/>
</dbReference>
<keyword evidence="2" id="KW-0812">Transmembrane</keyword>
<dbReference type="AlphaFoldDB" id="A0AAV2ZT80"/>
<protein>
    <submittedName>
        <fullName evidence="3">Uncharacterized protein</fullName>
    </submittedName>
</protein>
<keyword evidence="2" id="KW-0472">Membrane</keyword>
<feature type="compositionally biased region" description="Low complexity" evidence="1">
    <location>
        <begin position="262"/>
        <end position="284"/>
    </location>
</feature>
<evidence type="ECO:0000313" key="3">
    <source>
        <dbReference type="EMBL" id="DBA17142.1"/>
    </source>
</evidence>
<gene>
    <name evidence="3" type="ORF">GDO54_002633</name>
</gene>
<evidence type="ECO:0000256" key="2">
    <source>
        <dbReference type="SAM" id="Phobius"/>
    </source>
</evidence>
<feature type="compositionally biased region" description="Polar residues" evidence="1">
    <location>
        <begin position="238"/>
        <end position="261"/>
    </location>
</feature>
<accession>A0AAV2ZT80</accession>
<dbReference type="InterPro" id="IPR041056">
    <property type="entry name" value="DUF5585"/>
</dbReference>